<dbReference type="AlphaFoldDB" id="A0A6B2L742"/>
<name>A0A6B2L742_9EUKA</name>
<reference evidence="1" key="1">
    <citation type="journal article" date="2020" name="J. Eukaryot. Microbiol.">
        <title>De novo Sequencing, Assembly and Annotation of the Transcriptome for the Free-Living Testate Amoeba Arcella intermedia.</title>
        <authorList>
            <person name="Ribeiro G.M."/>
            <person name="Porfirio-Sousa A.L."/>
            <person name="Maurer-Alcala X.X."/>
            <person name="Katz L.A."/>
            <person name="Lahr D.J.G."/>
        </authorList>
    </citation>
    <scope>NUCLEOTIDE SEQUENCE</scope>
</reference>
<proteinExistence type="predicted"/>
<dbReference type="PANTHER" id="PTHR35609:SF1">
    <property type="entry name" value="MACRO DOMAIN-CONTAINING PROTEIN"/>
    <property type="match status" value="1"/>
</dbReference>
<dbReference type="EMBL" id="GIBP01003884">
    <property type="protein sequence ID" value="NDV32853.1"/>
    <property type="molecule type" value="Transcribed_RNA"/>
</dbReference>
<organism evidence="1">
    <name type="scientific">Arcella intermedia</name>
    <dbReference type="NCBI Taxonomy" id="1963864"/>
    <lineage>
        <taxon>Eukaryota</taxon>
        <taxon>Amoebozoa</taxon>
        <taxon>Tubulinea</taxon>
        <taxon>Elardia</taxon>
        <taxon>Arcellinida</taxon>
        <taxon>Sphaerothecina</taxon>
        <taxon>Arcellidae</taxon>
        <taxon>Arcella</taxon>
    </lineage>
</organism>
<protein>
    <submittedName>
        <fullName evidence="1">Uncharacterized protein</fullName>
    </submittedName>
</protein>
<sequence length="372" mass="41475">MKPVNERDFFEEIWGFKESIKSVKEYLQIDTSSDKNHIISLINARTVQPGNFETRKINSFNEQDLVAKIKKKGTLSIVIGNGPHTTQYDRVDIGALQAHPANRGATFQVASNFNCLEFVDERDSASVGITKYVFDQTQGPAACISAAPGVLYRNYFVPHYVDGKLYKGQLEQQINLLNNFFIPVTNGYINFNGNELTEIYEPTWDDHFFTDYGDVKVGVQTNVEVTSGTKRDGLIYMVEQSGQIINQVFTASINLGGTRAMFASRPKIQKLAQMLLKAAYRGTILVAMENALKAPPELVGRNKLFLTLIGGGAFGNDLEWIVGALYEQLELIKRSGLEITLVIYAQYTVTEYALQTLQILAAETEGTVLNVQ</sequence>
<evidence type="ECO:0000313" key="1">
    <source>
        <dbReference type="EMBL" id="NDV32853.1"/>
    </source>
</evidence>
<accession>A0A6B2L742</accession>
<dbReference type="PANTHER" id="PTHR35609">
    <property type="entry name" value="MACRO DOMAIN-CONTAINING PROTEIN"/>
    <property type="match status" value="1"/>
</dbReference>